<feature type="compositionally biased region" description="Basic and acidic residues" evidence="1">
    <location>
        <begin position="92"/>
        <end position="111"/>
    </location>
</feature>
<name>A0ABW3XUX0_9ACTN</name>
<dbReference type="Proteomes" id="UP001597058">
    <property type="component" value="Unassembled WGS sequence"/>
</dbReference>
<accession>A0ABW3XUX0</accession>
<proteinExistence type="predicted"/>
<evidence type="ECO:0000313" key="2">
    <source>
        <dbReference type="EMBL" id="MFD1313377.1"/>
    </source>
</evidence>
<protein>
    <submittedName>
        <fullName evidence="2">Uncharacterized protein</fullName>
    </submittedName>
</protein>
<dbReference type="RefSeq" id="WP_381237485.1">
    <property type="nucleotide sequence ID" value="NZ_JBHSKH010000050.1"/>
</dbReference>
<feature type="region of interest" description="Disordered" evidence="1">
    <location>
        <begin position="78"/>
        <end position="111"/>
    </location>
</feature>
<keyword evidence="3" id="KW-1185">Reference proteome</keyword>
<organism evidence="2 3">
    <name type="scientific">Streptomyces kaempferi</name>
    <dbReference type="NCBI Taxonomy" id="333725"/>
    <lineage>
        <taxon>Bacteria</taxon>
        <taxon>Bacillati</taxon>
        <taxon>Actinomycetota</taxon>
        <taxon>Actinomycetes</taxon>
        <taxon>Kitasatosporales</taxon>
        <taxon>Streptomycetaceae</taxon>
        <taxon>Streptomyces</taxon>
    </lineage>
</organism>
<evidence type="ECO:0000256" key="1">
    <source>
        <dbReference type="SAM" id="MobiDB-lite"/>
    </source>
</evidence>
<sequence>MDVTADDAGRLRFAADGPGEGRQRRQFVLRHKPSDDDRRPDLPLRTVPRTLDNGATRYTAALTPSALDELVDGRRQVTMHSPKSPAVHMKASLRDTRSLIDARERDCDGPP</sequence>
<feature type="region of interest" description="Disordered" evidence="1">
    <location>
        <begin position="1"/>
        <end position="51"/>
    </location>
</feature>
<evidence type="ECO:0000313" key="3">
    <source>
        <dbReference type="Proteomes" id="UP001597058"/>
    </source>
</evidence>
<dbReference type="EMBL" id="JBHTMM010000188">
    <property type="protein sequence ID" value="MFD1313377.1"/>
    <property type="molecule type" value="Genomic_DNA"/>
</dbReference>
<reference evidence="3" key="1">
    <citation type="journal article" date="2019" name="Int. J. Syst. Evol. Microbiol.">
        <title>The Global Catalogue of Microorganisms (GCM) 10K type strain sequencing project: providing services to taxonomists for standard genome sequencing and annotation.</title>
        <authorList>
            <consortium name="The Broad Institute Genomics Platform"/>
            <consortium name="The Broad Institute Genome Sequencing Center for Infectious Disease"/>
            <person name="Wu L."/>
            <person name="Ma J."/>
        </authorList>
    </citation>
    <scope>NUCLEOTIDE SEQUENCE [LARGE SCALE GENOMIC DNA]</scope>
    <source>
        <strain evidence="3">CGMCC 4.7020</strain>
    </source>
</reference>
<feature type="compositionally biased region" description="Basic and acidic residues" evidence="1">
    <location>
        <begin position="32"/>
        <end position="42"/>
    </location>
</feature>
<comment type="caution">
    <text evidence="2">The sequence shown here is derived from an EMBL/GenBank/DDBJ whole genome shotgun (WGS) entry which is preliminary data.</text>
</comment>
<gene>
    <name evidence="2" type="ORF">ACFQ5X_47655</name>
</gene>